<dbReference type="Proteomes" id="UP000293719">
    <property type="component" value="Chromosome"/>
</dbReference>
<gene>
    <name evidence="1" type="ORF">E0E05_09440</name>
</gene>
<keyword evidence="1" id="KW-0808">Transferase</keyword>
<keyword evidence="1" id="KW-0489">Methyltransferase</keyword>
<evidence type="ECO:0000313" key="1">
    <source>
        <dbReference type="EMBL" id="QBK30798.1"/>
    </source>
</evidence>
<dbReference type="EMBL" id="CP036532">
    <property type="protein sequence ID" value="QBK30798.1"/>
    <property type="molecule type" value="Genomic_DNA"/>
</dbReference>
<dbReference type="CDD" id="cd02440">
    <property type="entry name" value="AdoMet_MTases"/>
    <property type="match status" value="1"/>
</dbReference>
<dbReference type="PANTHER" id="PTHR43861">
    <property type="entry name" value="TRANS-ACONITATE 2-METHYLTRANSFERASE-RELATED"/>
    <property type="match status" value="1"/>
</dbReference>
<evidence type="ECO:0000313" key="2">
    <source>
        <dbReference type="Proteomes" id="UP000293719"/>
    </source>
</evidence>
<sequence>MNAPTMHETCPICGHGGLVVLEVASHLRYDVCGKCGVCIKHVESASAQEDFASSQNAYYEETIEDPFAEPSAIMRERLAHRARVLQRYIKPGSSVLEIGPGGGQVADWLLRNNCDYLGCEISKELTKRLKARGIPVVNNDFEMLPSVDAFDLVLSFHTIEHVPEPQSQLTKAFSIVKPGGFFIIATPNARSWEQRLFSKLSANFDVGHLHVFSPRSLVMMAEAAGWQVHASSTSEYTSDWLRILSKVLRRFRNEDEVASAGKYSRMAASGGADRAISLISAVTAPLRLVQASLGGGNEIVLVLQRPNAR</sequence>
<dbReference type="Pfam" id="PF13489">
    <property type="entry name" value="Methyltransf_23"/>
    <property type="match status" value="1"/>
</dbReference>
<reference evidence="1 2" key="1">
    <citation type="journal article" date="2017" name="Int. J. Syst. Evol. Microbiol.">
        <title>Roseitalea porphyridii gen. nov., sp. nov., isolated from a red alga, and reclassification of Hoeflea suaedae Chung et al. 2013 as Pseudohoeflea suaedae gen. nov., comb. nov.</title>
        <authorList>
            <person name="Hyeon J.W."/>
            <person name="Jeong S.E."/>
            <person name="Baek K."/>
            <person name="Jeon C.O."/>
        </authorList>
    </citation>
    <scope>NUCLEOTIDE SEQUENCE [LARGE SCALE GENOMIC DNA]</scope>
    <source>
        <strain evidence="1 2">MA7-20</strain>
    </source>
</reference>
<dbReference type="KEGG" id="rpod:E0E05_09440"/>
<protein>
    <submittedName>
        <fullName evidence="1">Class I SAM-dependent methyltransferase</fullName>
    </submittedName>
</protein>
<keyword evidence="2" id="KW-1185">Reference proteome</keyword>
<accession>A0A4V1A3Z1</accession>
<dbReference type="SUPFAM" id="SSF53335">
    <property type="entry name" value="S-adenosyl-L-methionine-dependent methyltransferases"/>
    <property type="match status" value="1"/>
</dbReference>
<dbReference type="Gene3D" id="3.40.50.150">
    <property type="entry name" value="Vaccinia Virus protein VP39"/>
    <property type="match status" value="1"/>
</dbReference>
<proteinExistence type="predicted"/>
<organism evidence="1 2">
    <name type="scientific">Roseitalea porphyridii</name>
    <dbReference type="NCBI Taxonomy" id="1852022"/>
    <lineage>
        <taxon>Bacteria</taxon>
        <taxon>Pseudomonadati</taxon>
        <taxon>Pseudomonadota</taxon>
        <taxon>Alphaproteobacteria</taxon>
        <taxon>Hyphomicrobiales</taxon>
        <taxon>Ahrensiaceae</taxon>
        <taxon>Roseitalea</taxon>
    </lineage>
</organism>
<dbReference type="InterPro" id="IPR029063">
    <property type="entry name" value="SAM-dependent_MTases_sf"/>
</dbReference>
<dbReference type="GO" id="GO:0032259">
    <property type="term" value="P:methylation"/>
    <property type="evidence" value="ECO:0007669"/>
    <property type="project" value="UniProtKB-KW"/>
</dbReference>
<dbReference type="GO" id="GO:0008168">
    <property type="term" value="F:methyltransferase activity"/>
    <property type="evidence" value="ECO:0007669"/>
    <property type="project" value="UniProtKB-KW"/>
</dbReference>
<dbReference type="AlphaFoldDB" id="A0A4V1A3Z1"/>
<name>A0A4V1A3Z1_9HYPH</name>